<dbReference type="InterPro" id="IPR052165">
    <property type="entry name" value="Membrane_assoc_protease"/>
</dbReference>
<feature type="domain" description="NfeD1b N-terminal" evidence="8">
    <location>
        <begin position="62"/>
        <end position="217"/>
    </location>
</feature>
<evidence type="ECO:0000313" key="9">
    <source>
        <dbReference type="EMBL" id="KKO12400.1"/>
    </source>
</evidence>
<evidence type="ECO:0000259" key="7">
    <source>
        <dbReference type="Pfam" id="PF24961"/>
    </source>
</evidence>
<name>A0A0F9W7Q1_9ZZZZ</name>
<evidence type="ECO:0000259" key="6">
    <source>
        <dbReference type="Pfam" id="PF01957"/>
    </source>
</evidence>
<dbReference type="AlphaFoldDB" id="A0A0F9W7Q1"/>
<dbReference type="SUPFAM" id="SSF141322">
    <property type="entry name" value="NfeD domain-like"/>
    <property type="match status" value="1"/>
</dbReference>
<dbReference type="InterPro" id="IPR002810">
    <property type="entry name" value="NfeD-like_C"/>
</dbReference>
<keyword evidence="2 5" id="KW-0812">Transmembrane</keyword>
<gene>
    <name evidence="9" type="ORF">LCGC14_0004110</name>
</gene>
<organism evidence="9">
    <name type="scientific">marine sediment metagenome</name>
    <dbReference type="NCBI Taxonomy" id="412755"/>
    <lineage>
        <taxon>unclassified sequences</taxon>
        <taxon>metagenomes</taxon>
        <taxon>ecological metagenomes</taxon>
    </lineage>
</organism>
<feature type="domain" description="NfeD integral membrane" evidence="7">
    <location>
        <begin position="265"/>
        <end position="381"/>
    </location>
</feature>
<evidence type="ECO:0000256" key="4">
    <source>
        <dbReference type="ARBA" id="ARBA00023136"/>
    </source>
</evidence>
<dbReference type="Pfam" id="PF01957">
    <property type="entry name" value="NfeD"/>
    <property type="match status" value="1"/>
</dbReference>
<keyword evidence="4 5" id="KW-0472">Membrane</keyword>
<dbReference type="InterPro" id="IPR029045">
    <property type="entry name" value="ClpP/crotonase-like_dom_sf"/>
</dbReference>
<evidence type="ECO:0000256" key="1">
    <source>
        <dbReference type="ARBA" id="ARBA00004141"/>
    </source>
</evidence>
<comment type="caution">
    <text evidence="9">The sequence shown here is derived from an EMBL/GenBank/DDBJ whole genome shotgun (WGS) entry which is preliminary data.</text>
</comment>
<dbReference type="SUPFAM" id="SSF52096">
    <property type="entry name" value="ClpP/crotonase"/>
    <property type="match status" value="1"/>
</dbReference>
<feature type="transmembrane region" description="Helical" evidence="5">
    <location>
        <begin position="286"/>
        <end position="304"/>
    </location>
</feature>
<sequence>MPSIMHLLSKYARQPRRGSRGSRLMPFILLALLLSLSAATTLTAQTQSAPPQVWLTDLDGPVGPATSDHIQRVLERAAEADVALLVLRMNTPGGLDSSMRDIVSAILDSPVPVATWVAPAGARAASAGAYITAASHIAAMSPATNIGSSTPVSLADADTQTSATGQKAINDATAYLEGLQELRGRNTAWASQTVADAANLTAPDALAQDVIDLIANDLDELLQAASGLRVETTRGTLSVNVDNADITLIESDWRHDFLNVITNPNIAYILLMIGVYGLILEFYNPGLGLPGITGIICLLVGAYALQLLPISYAGLALMAVGIGLIVFEVISPSFGVFGLGGLAAFVIGSVMLMDTESAAWQISLPLIAAVTVATGGLIIMVLGAALKAWRQPTVTGDPAMLQMTAVAMEDFAHEGHVHVSGETWTAQTGTPVHKGDRLRIDQINGLTLHVSKQDPT</sequence>
<accession>A0A0F9W7Q1</accession>
<feature type="transmembrane region" description="Helical" evidence="5">
    <location>
        <begin position="359"/>
        <end position="382"/>
    </location>
</feature>
<dbReference type="Gene3D" id="2.40.50.140">
    <property type="entry name" value="Nucleic acid-binding proteins"/>
    <property type="match status" value="1"/>
</dbReference>
<feature type="transmembrane region" description="Helical" evidence="5">
    <location>
        <begin position="257"/>
        <end position="279"/>
    </location>
</feature>
<dbReference type="EMBL" id="LAZR01000001">
    <property type="protein sequence ID" value="KKO12400.1"/>
    <property type="molecule type" value="Genomic_DNA"/>
</dbReference>
<feature type="domain" description="NfeD-like C-terminal" evidence="6">
    <location>
        <begin position="400"/>
        <end position="452"/>
    </location>
</feature>
<dbReference type="InterPro" id="IPR056738">
    <property type="entry name" value="NfeD1b_N"/>
</dbReference>
<dbReference type="InterPro" id="IPR056739">
    <property type="entry name" value="NfeD_membrane"/>
</dbReference>
<dbReference type="Gene3D" id="3.90.226.10">
    <property type="entry name" value="2-enoyl-CoA Hydratase, Chain A, domain 1"/>
    <property type="match status" value="1"/>
</dbReference>
<evidence type="ECO:0000256" key="2">
    <source>
        <dbReference type="ARBA" id="ARBA00022692"/>
    </source>
</evidence>
<evidence type="ECO:0000259" key="8">
    <source>
        <dbReference type="Pfam" id="PF25145"/>
    </source>
</evidence>
<dbReference type="GO" id="GO:0016020">
    <property type="term" value="C:membrane"/>
    <property type="evidence" value="ECO:0007669"/>
    <property type="project" value="UniProtKB-SubCell"/>
</dbReference>
<dbReference type="Pfam" id="PF24961">
    <property type="entry name" value="NfeD_membrane"/>
    <property type="match status" value="1"/>
</dbReference>
<dbReference type="PANTHER" id="PTHR33507:SF4">
    <property type="entry name" value="NODULATION COMPETITIVENESS PROTEIN NFED"/>
    <property type="match status" value="1"/>
</dbReference>
<feature type="transmembrane region" description="Helical" evidence="5">
    <location>
        <begin position="334"/>
        <end position="353"/>
    </location>
</feature>
<evidence type="ECO:0000256" key="3">
    <source>
        <dbReference type="ARBA" id="ARBA00022989"/>
    </source>
</evidence>
<evidence type="ECO:0000256" key="5">
    <source>
        <dbReference type="SAM" id="Phobius"/>
    </source>
</evidence>
<dbReference type="PANTHER" id="PTHR33507">
    <property type="entry name" value="INNER MEMBRANE PROTEIN YBBJ"/>
    <property type="match status" value="1"/>
</dbReference>
<keyword evidence="3 5" id="KW-1133">Transmembrane helix</keyword>
<dbReference type="Pfam" id="PF25145">
    <property type="entry name" value="NfeD1b_N"/>
    <property type="match status" value="1"/>
</dbReference>
<protein>
    <submittedName>
        <fullName evidence="9">Uncharacterized protein</fullName>
    </submittedName>
</protein>
<reference evidence="9" key="1">
    <citation type="journal article" date="2015" name="Nature">
        <title>Complex archaea that bridge the gap between prokaryotes and eukaryotes.</title>
        <authorList>
            <person name="Spang A."/>
            <person name="Saw J.H."/>
            <person name="Jorgensen S.L."/>
            <person name="Zaremba-Niedzwiedzka K."/>
            <person name="Martijn J."/>
            <person name="Lind A.E."/>
            <person name="van Eijk R."/>
            <person name="Schleper C."/>
            <person name="Guy L."/>
            <person name="Ettema T.J."/>
        </authorList>
    </citation>
    <scope>NUCLEOTIDE SEQUENCE</scope>
</reference>
<dbReference type="CDD" id="cd07020">
    <property type="entry name" value="Clp_protease_NfeD_1"/>
    <property type="match status" value="1"/>
</dbReference>
<proteinExistence type="predicted"/>
<comment type="subcellular location">
    <subcellularLocation>
        <location evidence="1">Membrane</location>
        <topology evidence="1">Multi-pass membrane protein</topology>
    </subcellularLocation>
</comment>
<dbReference type="InterPro" id="IPR012340">
    <property type="entry name" value="NA-bd_OB-fold"/>
</dbReference>
<feature type="transmembrane region" description="Helical" evidence="5">
    <location>
        <begin position="310"/>
        <end position="327"/>
    </location>
</feature>